<feature type="domain" description="F5/8 type C" evidence="1">
    <location>
        <begin position="565"/>
        <end position="725"/>
    </location>
</feature>
<dbReference type="InterPro" id="IPR005194">
    <property type="entry name" value="Glyco_hydro_65_C"/>
</dbReference>
<comment type="caution">
    <text evidence="2">The sequence shown here is derived from an EMBL/GenBank/DDBJ whole genome shotgun (WGS) entry which is preliminary data.</text>
</comment>
<name>A0A0A2VHX5_BEABA</name>
<proteinExistence type="predicted"/>
<dbReference type="STRING" id="1245745.A0A0A2VHX5"/>
<dbReference type="AlphaFoldDB" id="A0A0A2VHX5"/>
<dbReference type="eggNOG" id="ENOG502S38F">
    <property type="taxonomic scope" value="Eukaryota"/>
</dbReference>
<evidence type="ECO:0000313" key="2">
    <source>
        <dbReference type="EMBL" id="KGQ05937.1"/>
    </source>
</evidence>
<dbReference type="InterPro" id="IPR000772">
    <property type="entry name" value="Ricin_B_lectin"/>
</dbReference>
<sequence>MFRQVTSRGRQGQWDALSGVAKALHNGRGKIDIQLHATASKSGDMRATRPFAGLSLLQRVLAASTNFLDHARLLSRVEDPAWFETNIPLIEVPSTQIQDVYYYRWQTYKEHLAYTGAQHGYLATEFLHPAGYGAPFGGIVAAAGHHIAEGRWLRDLRYGQDLVNYWLAGPGQLPKPATEELNKDTHDWAHEYSFWAASAVWKQYLITGDVNFTTSQLDNLVKQYRGWDSHFNSDLGLYWQVPVWDATEYTAASYESPSGDAYHGGAGFRPTINAYQYGDARAIAEIASLTGNSDLQREYEKRAESLQKALHTQLWNKDKKFFVHRHRDFGQKLLNDREIMGFLPWMFDMPTANFSTEPFEQLMDTQGFSSTFGPTTLEQRSKWYMHEADGCCRWDGPSWPFATSQTLAAVETLLHHYQQDTVKPSDYFKLLETYAKTLYKNGTPYVAEAHHPTEDRWMYDGRDHSEDYNHSTFVDNVLAGLLGLRGRPDNHLTIRPLVPSSWAYFAVENMAYHGRSITVLWDESGNRYNQGAGFRVYVDGTLVLHRDAVEQVTVDVTPAIPQPPAFKVNIAANSQRYTQLSRAFASYTSGFDDPMRAIDGNIWRTGVPPNTRWTSYQSPNASDYFGVDFRQTQSLCDVRLYFYQDDDGVRLPASYDLQYLPPGGDASAWTTVPGQQRSKAAPTSSNEQIRITFPAVSASQLRVVAPNPEPGRKGWGLSELEAWTAPLFQLRNENSGKLMGVERMLETSGALVQQYDDNGSRDHHWEFVPAQQAGWSAIRNLHSGLVLAVKSDDNSANLVQVNDDDNGVGGGDSSAYRLWKVESRGNGHFLIRNKGSNKVAGVDGMAVTNGANVVQFDDNGTKDHLWSILPAAIEGC</sequence>
<evidence type="ECO:0000313" key="3">
    <source>
        <dbReference type="Proteomes" id="UP000030106"/>
    </source>
</evidence>
<dbReference type="Gene3D" id="2.60.120.260">
    <property type="entry name" value="Galactose-binding domain-like"/>
    <property type="match status" value="1"/>
</dbReference>
<dbReference type="InterPro" id="IPR035992">
    <property type="entry name" value="Ricin_B-like_lectins"/>
</dbReference>
<dbReference type="GO" id="GO:0003824">
    <property type="term" value="F:catalytic activity"/>
    <property type="evidence" value="ECO:0007669"/>
    <property type="project" value="UniProtKB-ARBA"/>
</dbReference>
<dbReference type="Pfam" id="PF22422">
    <property type="entry name" value="MGH1-like_GH"/>
    <property type="match status" value="1"/>
</dbReference>
<dbReference type="PROSITE" id="PS50022">
    <property type="entry name" value="FA58C_3"/>
    <property type="match status" value="1"/>
</dbReference>
<evidence type="ECO:0000259" key="1">
    <source>
        <dbReference type="PROSITE" id="PS50022"/>
    </source>
</evidence>
<dbReference type="Pfam" id="PF14200">
    <property type="entry name" value="RicinB_lectin_2"/>
    <property type="match status" value="2"/>
</dbReference>
<dbReference type="PROSITE" id="PS50231">
    <property type="entry name" value="RICIN_B_LECTIN"/>
    <property type="match status" value="1"/>
</dbReference>
<dbReference type="Gene3D" id="2.80.10.50">
    <property type="match status" value="1"/>
</dbReference>
<dbReference type="InterPro" id="IPR000421">
    <property type="entry name" value="FA58C"/>
</dbReference>
<accession>A0A0A2VHX5</accession>
<dbReference type="CDD" id="cd00161">
    <property type="entry name" value="beta-trefoil_Ricin-like"/>
    <property type="match status" value="1"/>
</dbReference>
<dbReference type="SUPFAM" id="SSF49785">
    <property type="entry name" value="Galactose-binding domain-like"/>
    <property type="match status" value="1"/>
</dbReference>
<reference evidence="2 3" key="1">
    <citation type="submission" date="2012-10" db="EMBL/GenBank/DDBJ databases">
        <title>Genome sequencing and analysis of entomopathogenic fungi Beauveria bassiana D1-5.</title>
        <authorList>
            <person name="Li Q."/>
            <person name="Wang L."/>
            <person name="Zhang Z."/>
            <person name="Wang Q."/>
            <person name="Ren J."/>
            <person name="Wang M."/>
            <person name="Xu W."/>
            <person name="Wang J."/>
            <person name="Lu Y."/>
            <person name="Du Q."/>
            <person name="Sun Z."/>
        </authorList>
    </citation>
    <scope>NUCLEOTIDE SEQUENCE [LARGE SCALE GENOMIC DNA]</scope>
    <source>
        <strain evidence="2 3">D1-5</strain>
    </source>
</reference>
<dbReference type="InterPro" id="IPR008979">
    <property type="entry name" value="Galactose-bd-like_sf"/>
</dbReference>
<dbReference type="OrthoDB" id="5382128at2759"/>
<dbReference type="InterPro" id="IPR008928">
    <property type="entry name" value="6-hairpin_glycosidase_sf"/>
</dbReference>
<dbReference type="EMBL" id="ANFO01000903">
    <property type="protein sequence ID" value="KGQ05937.1"/>
    <property type="molecule type" value="Genomic_DNA"/>
</dbReference>
<dbReference type="SUPFAM" id="SSF48208">
    <property type="entry name" value="Six-hairpin glycosidases"/>
    <property type="match status" value="1"/>
</dbReference>
<dbReference type="Proteomes" id="UP000030106">
    <property type="component" value="Unassembled WGS sequence"/>
</dbReference>
<dbReference type="InterPro" id="IPR012341">
    <property type="entry name" value="6hp_glycosidase-like_sf"/>
</dbReference>
<dbReference type="Pfam" id="PF03633">
    <property type="entry name" value="Glyco_hydro_65C"/>
    <property type="match status" value="1"/>
</dbReference>
<dbReference type="GO" id="GO:0005975">
    <property type="term" value="P:carbohydrate metabolic process"/>
    <property type="evidence" value="ECO:0007669"/>
    <property type="project" value="InterPro"/>
</dbReference>
<dbReference type="HOGENOM" id="CLU_016780_0_0_1"/>
<dbReference type="Gene3D" id="1.50.10.10">
    <property type="match status" value="1"/>
</dbReference>
<dbReference type="InterPro" id="IPR054491">
    <property type="entry name" value="MGH1-like_GH"/>
</dbReference>
<protein>
    <recommendedName>
        <fullName evidence="1">F5/8 type C domain-containing protein</fullName>
    </recommendedName>
</protein>
<organism evidence="2 3">
    <name type="scientific">Beauveria bassiana D1-5</name>
    <dbReference type="NCBI Taxonomy" id="1245745"/>
    <lineage>
        <taxon>Eukaryota</taxon>
        <taxon>Fungi</taxon>
        <taxon>Dikarya</taxon>
        <taxon>Ascomycota</taxon>
        <taxon>Pezizomycotina</taxon>
        <taxon>Sordariomycetes</taxon>
        <taxon>Hypocreomycetidae</taxon>
        <taxon>Hypocreales</taxon>
        <taxon>Cordycipitaceae</taxon>
        <taxon>Beauveria</taxon>
    </lineage>
</organism>
<dbReference type="Pfam" id="PF22633">
    <property type="entry name" value="F5_F8_type_C_2"/>
    <property type="match status" value="1"/>
</dbReference>
<dbReference type="SUPFAM" id="SSF50370">
    <property type="entry name" value="Ricin B-like lectins"/>
    <property type="match status" value="1"/>
</dbReference>
<gene>
    <name evidence="2" type="ORF">BBAD15_g8811</name>
</gene>